<protein>
    <submittedName>
        <fullName evidence="7">Tn3 family transposase</fullName>
    </submittedName>
</protein>
<evidence type="ECO:0000256" key="1">
    <source>
        <dbReference type="ARBA" id="ARBA00009402"/>
    </source>
</evidence>
<dbReference type="EMBL" id="JAUKVY010000061">
    <property type="protein sequence ID" value="MDO1538065.1"/>
    <property type="molecule type" value="Genomic_DNA"/>
</dbReference>
<evidence type="ECO:0000259" key="6">
    <source>
        <dbReference type="Pfam" id="PF13700"/>
    </source>
</evidence>
<keyword evidence="4" id="KW-0233">DNA recombination</keyword>
<sequence>MPSFALRFVGQEALPSRLSEFDREQFFELGSAEAEAIKQQFRVGHRLPAALMMLFMRATGRPLDGFNVLPRSLLRHAAQLLGISPPSIATLRSIYGRSQTLFKHQLWAKTYLGLRDLDQGDEIQLTDALRIHAQEATHPDDLVRSACQWLYTRRIVIPGPRRLKDWARDALAAIEASVLAHVSAAVPVAKARQLSALAYCIRPETNFTHLEWLKTPSRRHGPASLAETLEKVRFLKALGADTWDLNGVTLAKQQAYARQVQARRPAKTREIKPSRQMIELVCFLRITLLELTDVALLQSSRRSQQLFREAADRAQASRARATTGLLKQAAQASAILHDEARTWQDRVLQARQLLDEFGGVTTGSFVSQVRQALAQDVQRVHACLTSLKDLAFGGRKGDRGFEQWRAWTALQRRGAAADIPEGVQLPEVGAAWHGLVHDLDPRSSLRALEACTMMSLRKSLRRGSVWIDHSLSYRERDQMLIPPARWESQREQHVELLGMPKSPREFLEPLLANLVAGSAAVCDALDRGKVEISADGMLRLPAITALPEKSEPVRTRETVYKLIGNVQFPDLLMQLDAATNFSDALLGHRAQSADELVALYGALLAHGTDIDAKGVASMIPGLEPSQISVAMRALEGSGRLRRANERVAQFQSQIPIAALWGDGDKASADMMSLDASRHLWNARVDPRRRTYAAGLYTHVRDRWGIVYDQPIVLNERQAGVAIEGVETNNRGEDLMRLSLVAVDTHGYTNPAMAIAKLLGFDLCPRLRDLAERKLHLPRVFRVPEGLEAVTVRSVSLSAIERGWDELLRLAASIRSGRVSATLALQRFGSAAQGDPLHRAAEHLGRLLRTVFLCDYIAIEDFRREIHTLLNRGESVHQLQRAVYSGKVAPERGRRRDEMLAISGSHALLTNIVLAWNTSRMHEVVESLKREGTRIEDEWLRRIGPAHFSHINFRGTMKFSVEKYADALVQRPNTRQAASSR</sequence>
<keyword evidence="2" id="KW-0815">Transposition</keyword>
<accession>A0ABT8SH54</accession>
<gene>
    <name evidence="7" type="ORF">Q2T77_38165</name>
</gene>
<dbReference type="Proteomes" id="UP001169027">
    <property type="component" value="Unassembled WGS sequence"/>
</dbReference>
<comment type="similarity">
    <text evidence="1">Belongs to the transposase 7 family.</text>
</comment>
<name>A0ABT8SH54_9BURK</name>
<organism evidence="7 8">
    <name type="scientific">Variovorax ginsengisoli</name>
    <dbReference type="NCBI Taxonomy" id="363844"/>
    <lineage>
        <taxon>Bacteria</taxon>
        <taxon>Pseudomonadati</taxon>
        <taxon>Pseudomonadota</taxon>
        <taxon>Betaproteobacteria</taxon>
        <taxon>Burkholderiales</taxon>
        <taxon>Comamonadaceae</taxon>
        <taxon>Variovorax</taxon>
    </lineage>
</organism>
<dbReference type="Pfam" id="PF01526">
    <property type="entry name" value="DDE_Tnp_Tn3"/>
    <property type="match status" value="1"/>
</dbReference>
<dbReference type="InterPro" id="IPR025296">
    <property type="entry name" value="DUF4158"/>
</dbReference>
<evidence type="ECO:0000256" key="4">
    <source>
        <dbReference type="ARBA" id="ARBA00023172"/>
    </source>
</evidence>
<proteinExistence type="inferred from homology"/>
<evidence type="ECO:0000256" key="3">
    <source>
        <dbReference type="ARBA" id="ARBA00023125"/>
    </source>
</evidence>
<comment type="caution">
    <text evidence="7">The sequence shown here is derived from an EMBL/GenBank/DDBJ whole genome shotgun (WGS) entry which is preliminary data.</text>
</comment>
<feature type="domain" description="DUF4158" evidence="6">
    <location>
        <begin position="14"/>
        <end position="167"/>
    </location>
</feature>
<dbReference type="Pfam" id="PF13700">
    <property type="entry name" value="DUF4158"/>
    <property type="match status" value="1"/>
</dbReference>
<reference evidence="7" key="1">
    <citation type="submission" date="2023-06" db="EMBL/GenBank/DDBJ databases">
        <authorList>
            <person name="Jiang Y."/>
            <person name="Liu Q."/>
        </authorList>
    </citation>
    <scope>NUCLEOTIDE SEQUENCE</scope>
    <source>
        <strain evidence="7">CGMCC 1.12090</strain>
    </source>
</reference>
<evidence type="ECO:0000313" key="7">
    <source>
        <dbReference type="EMBL" id="MDO1538065.1"/>
    </source>
</evidence>
<evidence type="ECO:0000259" key="5">
    <source>
        <dbReference type="Pfam" id="PF01526"/>
    </source>
</evidence>
<dbReference type="InterPro" id="IPR002513">
    <property type="entry name" value="Tn3_Tnp_DDE_dom"/>
</dbReference>
<dbReference type="NCBIfam" id="NF033527">
    <property type="entry name" value="transpos_Tn3"/>
    <property type="match status" value="1"/>
</dbReference>
<evidence type="ECO:0000313" key="8">
    <source>
        <dbReference type="Proteomes" id="UP001169027"/>
    </source>
</evidence>
<feature type="domain" description="Tn3 transposase DDE" evidence="5">
    <location>
        <begin position="570"/>
        <end position="955"/>
    </location>
</feature>
<keyword evidence="3" id="KW-0238">DNA-binding</keyword>
<keyword evidence="8" id="KW-1185">Reference proteome</keyword>
<evidence type="ECO:0000256" key="2">
    <source>
        <dbReference type="ARBA" id="ARBA00022578"/>
    </source>
</evidence>
<dbReference type="RefSeq" id="WP_301816470.1">
    <property type="nucleotide sequence ID" value="NZ_JAUJZH010000061.1"/>
</dbReference>
<dbReference type="InterPro" id="IPR047653">
    <property type="entry name" value="Tn3-like_transpos"/>
</dbReference>